<comment type="subcellular location">
    <subcellularLocation>
        <location evidence="1">Cytoplasm</location>
    </subcellularLocation>
</comment>
<dbReference type="PROSITE" id="PS50897">
    <property type="entry name" value="CTLH"/>
    <property type="match status" value="1"/>
</dbReference>
<dbReference type="CDD" id="cd16652">
    <property type="entry name" value="dRING_Rmd5p-like"/>
    <property type="match status" value="1"/>
</dbReference>
<evidence type="ECO:0000313" key="11">
    <source>
        <dbReference type="EMBL" id="KAK4784111.1"/>
    </source>
</evidence>
<keyword evidence="5" id="KW-0862">Zinc</keyword>
<dbReference type="Pfam" id="PF10607">
    <property type="entry name" value="CTLH"/>
    <property type="match status" value="1"/>
</dbReference>
<dbReference type="InterPro" id="IPR013144">
    <property type="entry name" value="CRA_dom"/>
</dbReference>
<dbReference type="GO" id="GO:0061630">
    <property type="term" value="F:ubiquitin protein ligase activity"/>
    <property type="evidence" value="ECO:0007669"/>
    <property type="project" value="InterPro"/>
</dbReference>
<dbReference type="InterPro" id="IPR001841">
    <property type="entry name" value="Znf_RING"/>
</dbReference>
<dbReference type="GO" id="GO:0008270">
    <property type="term" value="F:zinc ion binding"/>
    <property type="evidence" value="ECO:0007669"/>
    <property type="project" value="UniProtKB-KW"/>
</dbReference>
<dbReference type="GO" id="GO:0005737">
    <property type="term" value="C:cytoplasm"/>
    <property type="evidence" value="ECO:0007669"/>
    <property type="project" value="UniProtKB-SubCell"/>
</dbReference>
<gene>
    <name evidence="11" type="ORF">SAY86_018479</name>
</gene>
<dbReference type="AlphaFoldDB" id="A0AAN7R1R7"/>
<evidence type="ECO:0000256" key="4">
    <source>
        <dbReference type="ARBA" id="ARBA00022771"/>
    </source>
</evidence>
<dbReference type="GO" id="GO:0005634">
    <property type="term" value="C:nucleus"/>
    <property type="evidence" value="ECO:0007669"/>
    <property type="project" value="TreeGrafter"/>
</dbReference>
<evidence type="ECO:0000256" key="7">
    <source>
        <dbReference type="PROSITE-ProRule" id="PRU01215"/>
    </source>
</evidence>
<evidence type="ECO:0000313" key="12">
    <source>
        <dbReference type="Proteomes" id="UP001346149"/>
    </source>
</evidence>
<dbReference type="InterPro" id="IPR027370">
    <property type="entry name" value="Znf-RING_euk"/>
</dbReference>
<evidence type="ECO:0000259" key="9">
    <source>
        <dbReference type="PROSITE" id="PS50897"/>
    </source>
</evidence>
<organism evidence="11 12">
    <name type="scientific">Trapa natans</name>
    <name type="common">Water chestnut</name>
    <dbReference type="NCBI Taxonomy" id="22666"/>
    <lineage>
        <taxon>Eukaryota</taxon>
        <taxon>Viridiplantae</taxon>
        <taxon>Streptophyta</taxon>
        <taxon>Embryophyta</taxon>
        <taxon>Tracheophyta</taxon>
        <taxon>Spermatophyta</taxon>
        <taxon>Magnoliopsida</taxon>
        <taxon>eudicotyledons</taxon>
        <taxon>Gunneridae</taxon>
        <taxon>Pentapetalae</taxon>
        <taxon>rosids</taxon>
        <taxon>malvids</taxon>
        <taxon>Myrtales</taxon>
        <taxon>Lythraceae</taxon>
        <taxon>Trapa</taxon>
    </lineage>
</organism>
<protein>
    <submittedName>
        <fullName evidence="11">Uncharacterized protein</fullName>
    </submittedName>
</protein>
<evidence type="ECO:0000259" key="8">
    <source>
        <dbReference type="PROSITE" id="PS50089"/>
    </source>
</evidence>
<dbReference type="PROSITE" id="PS50089">
    <property type="entry name" value="ZF_RING_2"/>
    <property type="match status" value="1"/>
</dbReference>
<dbReference type="PROSITE" id="PS51867">
    <property type="entry name" value="ZF_RING_GID"/>
    <property type="match status" value="1"/>
</dbReference>
<keyword evidence="4 6" id="KW-0863">Zinc-finger</keyword>
<evidence type="ECO:0000256" key="5">
    <source>
        <dbReference type="ARBA" id="ARBA00022833"/>
    </source>
</evidence>
<evidence type="ECO:0000259" key="10">
    <source>
        <dbReference type="PROSITE" id="PS51867"/>
    </source>
</evidence>
<dbReference type="FunFam" id="3.30.40.10:FF:000143">
    <property type="entry name" value="Regulator of gluconeogenesis Rmd5"/>
    <property type="match status" value="1"/>
</dbReference>
<dbReference type="Proteomes" id="UP001346149">
    <property type="component" value="Unassembled WGS sequence"/>
</dbReference>
<dbReference type="PANTHER" id="PTHR12170">
    <property type="entry name" value="MACROPHAGE ERYTHROBLAST ATTACHER-RELATED"/>
    <property type="match status" value="1"/>
</dbReference>
<feature type="domain" description="RING-Gid-type" evidence="10">
    <location>
        <begin position="321"/>
        <end position="364"/>
    </location>
</feature>
<dbReference type="InterPro" id="IPR044063">
    <property type="entry name" value="ZF_RING_GID"/>
</dbReference>
<feature type="domain" description="CTLH" evidence="9">
    <location>
        <begin position="146"/>
        <end position="203"/>
    </location>
</feature>
<dbReference type="InterPro" id="IPR013083">
    <property type="entry name" value="Znf_RING/FYVE/PHD"/>
</dbReference>
<feature type="zinc finger region" description="RING-Gid-type" evidence="7">
    <location>
        <begin position="321"/>
        <end position="364"/>
    </location>
</feature>
<dbReference type="GO" id="GO:0043161">
    <property type="term" value="P:proteasome-mediated ubiquitin-dependent protein catabolic process"/>
    <property type="evidence" value="ECO:0007669"/>
    <property type="project" value="InterPro"/>
</dbReference>
<evidence type="ECO:0000256" key="3">
    <source>
        <dbReference type="ARBA" id="ARBA00022723"/>
    </source>
</evidence>
<proteinExistence type="predicted"/>
<dbReference type="InterPro" id="IPR024964">
    <property type="entry name" value="CTLH/CRA"/>
</dbReference>
<dbReference type="InterPro" id="IPR045098">
    <property type="entry name" value="Fyv10_fam"/>
</dbReference>
<dbReference type="SUPFAM" id="SSF57850">
    <property type="entry name" value="RING/U-box"/>
    <property type="match status" value="1"/>
</dbReference>
<name>A0AAN7R1R7_TRANT</name>
<dbReference type="InterPro" id="IPR037683">
    <property type="entry name" value="Rmd5_dRing"/>
</dbReference>
<sequence>MELNMVKDAYDRATKKQKLSYSKTREVMDLMQQEVEVALEKIQSGHESNCKSVLAELKTKLNEMAPLTQLEGTQKDLNIALSKYSKLLDKSFNPDISKAYRNVDHDIETTNEIIASDFYQHGLFEVGDCFTLEAMEQEPVTSIKSPYVQMYQIVESMRAQNLEPALRWASANSSKLHANGSDLELKLHQMQFLEILQKGSRGEALQYARAHLAPFATTHMIEIQKLMGCLLFAQKLNQSPYSELLSLTNWDKLAEEVTRQFCQSYESPLSLTIAAGSQALPPLLKFMSVMSGKKQEWQSMKQLPVPVELDDKFQFHSIFVCPVSKEQATEDNPPMLMICGHVLCKQSIMKMSKNLSKTFKCPYCPTEINASQCKQLNF</sequence>
<evidence type="ECO:0000256" key="1">
    <source>
        <dbReference type="ARBA" id="ARBA00004496"/>
    </source>
</evidence>
<dbReference type="SMART" id="SM00668">
    <property type="entry name" value="CTLH"/>
    <property type="match status" value="1"/>
</dbReference>
<comment type="caution">
    <text evidence="11">The sequence shown here is derived from an EMBL/GenBank/DDBJ whole genome shotgun (WGS) entry which is preliminary data.</text>
</comment>
<dbReference type="EMBL" id="JAXQNO010000014">
    <property type="protein sequence ID" value="KAK4784111.1"/>
    <property type="molecule type" value="Genomic_DNA"/>
</dbReference>
<keyword evidence="2" id="KW-0963">Cytoplasm</keyword>
<dbReference type="Pfam" id="PF13445">
    <property type="entry name" value="zf-RING_UBOX"/>
    <property type="match status" value="1"/>
</dbReference>
<accession>A0AAN7R1R7</accession>
<keyword evidence="3" id="KW-0479">Metal-binding</keyword>
<keyword evidence="12" id="KW-1185">Reference proteome</keyword>
<reference evidence="11 12" key="1">
    <citation type="journal article" date="2023" name="Hortic Res">
        <title>Pangenome of water caltrop reveals structural variations and asymmetric subgenome divergence after allopolyploidization.</title>
        <authorList>
            <person name="Zhang X."/>
            <person name="Chen Y."/>
            <person name="Wang L."/>
            <person name="Yuan Y."/>
            <person name="Fang M."/>
            <person name="Shi L."/>
            <person name="Lu R."/>
            <person name="Comes H.P."/>
            <person name="Ma Y."/>
            <person name="Chen Y."/>
            <person name="Huang G."/>
            <person name="Zhou Y."/>
            <person name="Zheng Z."/>
            <person name="Qiu Y."/>
        </authorList>
    </citation>
    <scope>NUCLEOTIDE SEQUENCE [LARGE SCALE GENOMIC DNA]</scope>
    <source>
        <strain evidence="11">F231</strain>
    </source>
</reference>
<dbReference type="GO" id="GO:0034657">
    <property type="term" value="C:GID complex"/>
    <property type="evidence" value="ECO:0007669"/>
    <property type="project" value="TreeGrafter"/>
</dbReference>
<dbReference type="SMART" id="SM00757">
    <property type="entry name" value="CRA"/>
    <property type="match status" value="1"/>
</dbReference>
<evidence type="ECO:0000256" key="6">
    <source>
        <dbReference type="PROSITE-ProRule" id="PRU00175"/>
    </source>
</evidence>
<evidence type="ECO:0000256" key="2">
    <source>
        <dbReference type="ARBA" id="ARBA00022490"/>
    </source>
</evidence>
<dbReference type="PANTHER" id="PTHR12170:SF11">
    <property type="entry name" value="PROTEIN RMD5 HOMOLOG"/>
    <property type="match status" value="1"/>
</dbReference>
<feature type="domain" description="RING-type" evidence="8">
    <location>
        <begin position="321"/>
        <end position="364"/>
    </location>
</feature>
<dbReference type="Gene3D" id="3.30.40.10">
    <property type="entry name" value="Zinc/RING finger domain, C3HC4 (zinc finger)"/>
    <property type="match status" value="1"/>
</dbReference>
<dbReference type="InterPro" id="IPR006595">
    <property type="entry name" value="CTLH_C"/>
</dbReference>